<name>A0A6P8J2H8_ACTTE</name>
<accession>A0A6P8J2H8</accession>
<protein>
    <submittedName>
        <fullName evidence="3">Uncharacterized protein LOC116307658</fullName>
    </submittedName>
</protein>
<keyword evidence="1" id="KW-0732">Signal</keyword>
<dbReference type="KEGG" id="aten:116307658"/>
<evidence type="ECO:0000313" key="3">
    <source>
        <dbReference type="RefSeq" id="XP_031573797.1"/>
    </source>
</evidence>
<organism evidence="2 3">
    <name type="scientific">Actinia tenebrosa</name>
    <name type="common">Australian red waratah sea anemone</name>
    <dbReference type="NCBI Taxonomy" id="6105"/>
    <lineage>
        <taxon>Eukaryota</taxon>
        <taxon>Metazoa</taxon>
        <taxon>Cnidaria</taxon>
        <taxon>Anthozoa</taxon>
        <taxon>Hexacorallia</taxon>
        <taxon>Actiniaria</taxon>
        <taxon>Actiniidae</taxon>
        <taxon>Actinia</taxon>
    </lineage>
</organism>
<dbReference type="RefSeq" id="XP_031573797.1">
    <property type="nucleotide sequence ID" value="XM_031717937.1"/>
</dbReference>
<dbReference type="AlphaFoldDB" id="A0A6P8J2H8"/>
<keyword evidence="2" id="KW-1185">Reference proteome</keyword>
<feature type="chain" id="PRO_5027947026" evidence="1">
    <location>
        <begin position="26"/>
        <end position="613"/>
    </location>
</feature>
<dbReference type="InParanoid" id="A0A6P8J2H8"/>
<dbReference type="Proteomes" id="UP000515163">
    <property type="component" value="Unplaced"/>
</dbReference>
<evidence type="ECO:0000313" key="2">
    <source>
        <dbReference type="Proteomes" id="UP000515163"/>
    </source>
</evidence>
<dbReference type="OrthoDB" id="5979519at2759"/>
<sequence>MRGNSRLVVYLCVLLFLNEFGPAHFHRVLSHDGYSFNKHGAKGTYNDIVRERRTASSLLRLGKHLFEALEFTSKYFKDVTSLVSMATTIYVVASDNCCSEADREVCDLQEEAKEISEYIDSESKNINKIQLETQNLQALVESLNNLFNTTVENMRNVGYISSKVLEGIDPNIEDTLNVTTLELQKLILKEQNAGKSVDYVVMGKKYFTRIEQVINIAGPVFVTVIPKMVKITKFGSERLGRIKSWEMTEKFKNINLPGTNTAAYKGMKSWFAKTSNYIKAKSESLRTLITTKYSKAVDVVKNLKRGFLTLSGFLTGAYNIYVSIQNIKKCQKIKEEVKGAVEKLRQAKTKFTEIYNNVTKAKENMQKAAEDMYESVASDVFLSDLKEMRDNMLSIQGDSKGMQDMISQTTKYIDSIKSSKDLNDVVPLFNGLYHALGILPFVYNCLYDKTWFIGSIARGCEEGDKPLTELVTLARHQYSNNIKDCEERTGIPYITDETIRDMIDKAAKDKGFNQNCVLNSKTLKDFVCSMKCQPLDFDDIASRLSPRGISKDTVKILYDDCPPCENDKEKDVKMVCMIKKLQPKIKDKEIQELVPKLTLDEIAKIDCSKVNEN</sequence>
<dbReference type="GeneID" id="116307658"/>
<gene>
    <name evidence="3" type="primary">LOC116307658</name>
</gene>
<reference evidence="3" key="1">
    <citation type="submission" date="2025-08" db="UniProtKB">
        <authorList>
            <consortium name="RefSeq"/>
        </authorList>
    </citation>
    <scope>IDENTIFICATION</scope>
    <source>
        <tissue evidence="3">Tentacle</tissue>
    </source>
</reference>
<proteinExistence type="predicted"/>
<feature type="signal peptide" evidence="1">
    <location>
        <begin position="1"/>
        <end position="25"/>
    </location>
</feature>
<evidence type="ECO:0000256" key="1">
    <source>
        <dbReference type="SAM" id="SignalP"/>
    </source>
</evidence>